<feature type="signal peptide" evidence="1">
    <location>
        <begin position="1"/>
        <end position="18"/>
    </location>
</feature>
<gene>
    <name evidence="2" type="ORF">G3N56_09960</name>
</gene>
<protein>
    <submittedName>
        <fullName evidence="2">DUF4440 domain-containing protein</fullName>
    </submittedName>
</protein>
<keyword evidence="3" id="KW-1185">Reference proteome</keyword>
<name>A0A7K3NLT9_9BACT</name>
<dbReference type="RefSeq" id="WP_163302112.1">
    <property type="nucleotide sequence ID" value="NZ_JAAGRQ010000035.1"/>
</dbReference>
<organism evidence="2 3">
    <name type="scientific">Desulfolutivibrio sulfodismutans</name>
    <dbReference type="NCBI Taxonomy" id="63561"/>
    <lineage>
        <taxon>Bacteria</taxon>
        <taxon>Pseudomonadati</taxon>
        <taxon>Thermodesulfobacteriota</taxon>
        <taxon>Desulfovibrionia</taxon>
        <taxon>Desulfovibrionales</taxon>
        <taxon>Desulfovibrionaceae</taxon>
        <taxon>Desulfolutivibrio</taxon>
    </lineage>
</organism>
<feature type="chain" id="PRO_5029505284" evidence="1">
    <location>
        <begin position="19"/>
        <end position="169"/>
    </location>
</feature>
<evidence type="ECO:0000256" key="1">
    <source>
        <dbReference type="SAM" id="SignalP"/>
    </source>
</evidence>
<dbReference type="Gene3D" id="3.10.450.50">
    <property type="match status" value="1"/>
</dbReference>
<evidence type="ECO:0000313" key="2">
    <source>
        <dbReference type="EMBL" id="NDY57067.1"/>
    </source>
</evidence>
<evidence type="ECO:0000313" key="3">
    <source>
        <dbReference type="Proteomes" id="UP000469724"/>
    </source>
</evidence>
<comment type="caution">
    <text evidence="2">The sequence shown here is derived from an EMBL/GenBank/DDBJ whole genome shotgun (WGS) entry which is preliminary data.</text>
</comment>
<dbReference type="PROSITE" id="PS51257">
    <property type="entry name" value="PROKAR_LIPOPROTEIN"/>
    <property type="match status" value="1"/>
</dbReference>
<dbReference type="InterPro" id="IPR032710">
    <property type="entry name" value="NTF2-like_dom_sf"/>
</dbReference>
<proteinExistence type="predicted"/>
<dbReference type="AlphaFoldDB" id="A0A7K3NLT9"/>
<reference evidence="2 3" key="1">
    <citation type="submission" date="2020-02" db="EMBL/GenBank/DDBJ databases">
        <title>Comparative genomics of sulfur disproportionating microorganisms.</title>
        <authorList>
            <person name="Ward L.M."/>
            <person name="Bertran E."/>
            <person name="Johnston D.T."/>
        </authorList>
    </citation>
    <scope>NUCLEOTIDE SEQUENCE [LARGE SCALE GENOMIC DNA]</scope>
    <source>
        <strain evidence="2 3">DSM 3696</strain>
    </source>
</reference>
<sequence>MRPALFGLAAALVLLACAPSPPPAPRYGSADEKSIATLLETYVKVWNAGDEKAILRLYATDARMVARLVHDHKVLRKKDLAENLAYILKEQARAGLVLELQKPLQVEVKGETATVKALLRLSYTDQGRPVSILMDQELALRREQFFWRIVREHPNPVGALTPEQTPTGP</sequence>
<dbReference type="Proteomes" id="UP000469724">
    <property type="component" value="Unassembled WGS sequence"/>
</dbReference>
<accession>A0A7K3NLT9</accession>
<dbReference type="SUPFAM" id="SSF54427">
    <property type="entry name" value="NTF2-like"/>
    <property type="match status" value="1"/>
</dbReference>
<dbReference type="EMBL" id="JAAGRQ010000035">
    <property type="protein sequence ID" value="NDY57067.1"/>
    <property type="molecule type" value="Genomic_DNA"/>
</dbReference>
<keyword evidence="1" id="KW-0732">Signal</keyword>